<name>A0A1D2J364_PARBR</name>
<dbReference type="Proteomes" id="UP000242814">
    <property type="component" value="Unassembled WGS sequence"/>
</dbReference>
<organism evidence="1 2">
    <name type="scientific">Paracoccidioides brasiliensis</name>
    <dbReference type="NCBI Taxonomy" id="121759"/>
    <lineage>
        <taxon>Eukaryota</taxon>
        <taxon>Fungi</taxon>
        <taxon>Dikarya</taxon>
        <taxon>Ascomycota</taxon>
        <taxon>Pezizomycotina</taxon>
        <taxon>Eurotiomycetes</taxon>
        <taxon>Eurotiomycetidae</taxon>
        <taxon>Onygenales</taxon>
        <taxon>Ajellomycetaceae</taxon>
        <taxon>Paracoccidioides</taxon>
    </lineage>
</organism>
<sequence>MNFTNLPAYLEGKRAYSLPSDWLRPGLRWANQYTMRKNKGLHPESDRLDRELSTHTGLQQKAVSFRTLDHSSLVGLSLKYLLTRGKPETRELISAQQLFPGNVFNRASKLSSSICLRAESPSGPCSYHRSDRLCKFLPEFNSSTIP</sequence>
<dbReference type="AlphaFoldDB" id="A0A1D2J364"/>
<evidence type="ECO:0000313" key="2">
    <source>
        <dbReference type="Proteomes" id="UP000242814"/>
    </source>
</evidence>
<comment type="caution">
    <text evidence="1">The sequence shown here is derived from an EMBL/GenBank/DDBJ whole genome shotgun (WGS) entry which is preliminary data.</text>
</comment>
<dbReference type="EMBL" id="LZYO01000803">
    <property type="protein sequence ID" value="ODH12733.1"/>
    <property type="molecule type" value="Genomic_DNA"/>
</dbReference>
<evidence type="ECO:0000313" key="1">
    <source>
        <dbReference type="EMBL" id="ODH12733.1"/>
    </source>
</evidence>
<reference evidence="1 2" key="1">
    <citation type="submission" date="2016-06" db="EMBL/GenBank/DDBJ databases">
        <authorList>
            <person name="Kjaerup R.B."/>
            <person name="Dalgaard T.S."/>
            <person name="Juul-Madsen H.R."/>
        </authorList>
    </citation>
    <scope>NUCLEOTIDE SEQUENCE [LARGE SCALE GENOMIC DNA]</scope>
    <source>
        <strain evidence="1 2">Pb300</strain>
    </source>
</reference>
<dbReference type="VEuPathDB" id="FungiDB:PABG_06050"/>
<dbReference type="VEuPathDB" id="FungiDB:PADG_06662"/>
<gene>
    <name evidence="1" type="ORF">ACO22_07970</name>
</gene>
<accession>A0A1D2J364</accession>
<proteinExistence type="predicted"/>
<protein>
    <submittedName>
        <fullName evidence="1">Uncharacterized protein</fullName>
    </submittedName>
</protein>